<keyword evidence="2" id="KW-1185">Reference proteome</keyword>
<accession>A0A2I0TSH6</accession>
<evidence type="ECO:0000313" key="1">
    <source>
        <dbReference type="EMBL" id="PKU36760.1"/>
    </source>
</evidence>
<name>A0A2I0TSH6_LIMLA</name>
<protein>
    <submittedName>
        <fullName evidence="1">Cd99 antigen-like</fullName>
    </submittedName>
</protein>
<organism evidence="1 2">
    <name type="scientific">Limosa lapponica baueri</name>
    <dbReference type="NCBI Taxonomy" id="1758121"/>
    <lineage>
        <taxon>Eukaryota</taxon>
        <taxon>Metazoa</taxon>
        <taxon>Chordata</taxon>
        <taxon>Craniata</taxon>
        <taxon>Vertebrata</taxon>
        <taxon>Euteleostomi</taxon>
        <taxon>Archelosauria</taxon>
        <taxon>Archosauria</taxon>
        <taxon>Dinosauria</taxon>
        <taxon>Saurischia</taxon>
        <taxon>Theropoda</taxon>
        <taxon>Coelurosauria</taxon>
        <taxon>Aves</taxon>
        <taxon>Neognathae</taxon>
        <taxon>Neoaves</taxon>
        <taxon>Charadriiformes</taxon>
        <taxon>Scolopacidae</taxon>
        <taxon>Limosa</taxon>
    </lineage>
</organism>
<sequence>MVKGLDGKTYEDQMRSLGLEKRRPRGALMAVYTFLTGGSGAGGADLSLVTSDRTQENGMKLRQGKFRLGIRKSSFTERWSAPGTGSSGKRSWPQACQSSRSVCTMLLVMWFSFRWSCEEQGVGFCDLGGPFPARDIL</sequence>
<evidence type="ECO:0000313" key="2">
    <source>
        <dbReference type="Proteomes" id="UP000233556"/>
    </source>
</evidence>
<reference evidence="2" key="1">
    <citation type="submission" date="2017-11" db="EMBL/GenBank/DDBJ databases">
        <authorList>
            <person name="Lima N.C."/>
            <person name="Parody-Merino A.M."/>
            <person name="Battley P.F."/>
            <person name="Fidler A.E."/>
            <person name="Prosdocimi F."/>
        </authorList>
    </citation>
    <scope>NUCLEOTIDE SEQUENCE [LARGE SCALE GENOMIC DNA]</scope>
</reference>
<reference evidence="2" key="2">
    <citation type="submission" date="2017-12" db="EMBL/GenBank/DDBJ databases">
        <title>Genome sequence of the Bar-tailed Godwit (Limosa lapponica baueri).</title>
        <authorList>
            <person name="Lima N.C.B."/>
            <person name="Parody-Merino A.M."/>
            <person name="Battley P.F."/>
            <person name="Fidler A.E."/>
            <person name="Prosdocimi F."/>
        </authorList>
    </citation>
    <scope>NUCLEOTIDE SEQUENCE [LARGE SCALE GENOMIC DNA]</scope>
</reference>
<dbReference type="AlphaFoldDB" id="A0A2I0TSH6"/>
<dbReference type="Proteomes" id="UP000233556">
    <property type="component" value="Unassembled WGS sequence"/>
</dbReference>
<proteinExistence type="predicted"/>
<dbReference type="EMBL" id="KZ507474">
    <property type="protein sequence ID" value="PKU36760.1"/>
    <property type="molecule type" value="Genomic_DNA"/>
</dbReference>
<gene>
    <name evidence="1" type="ORF">llap_12936</name>
</gene>